<dbReference type="GO" id="GO:0005886">
    <property type="term" value="C:plasma membrane"/>
    <property type="evidence" value="ECO:0007669"/>
    <property type="project" value="TreeGrafter"/>
</dbReference>
<dbReference type="OrthoDB" id="958273at2"/>
<dbReference type="InterPro" id="IPR004695">
    <property type="entry name" value="SLAC1/Mae1/Ssu1/TehA"/>
</dbReference>
<dbReference type="InterPro" id="IPR052951">
    <property type="entry name" value="Tellurite_res_ion_channel"/>
</dbReference>
<protein>
    <submittedName>
        <fullName evidence="6">Tellurite resistance protein</fullName>
    </submittedName>
</protein>
<evidence type="ECO:0000256" key="5">
    <source>
        <dbReference type="SAM" id="Phobius"/>
    </source>
</evidence>
<keyword evidence="4 5" id="KW-0472">Membrane</keyword>
<dbReference type="RefSeq" id="WP_076449475.1">
    <property type="nucleotide sequence ID" value="NZ_FTOQ01000012.1"/>
</dbReference>
<feature type="transmembrane region" description="Helical" evidence="5">
    <location>
        <begin position="85"/>
        <end position="102"/>
    </location>
</feature>
<feature type="transmembrane region" description="Helical" evidence="5">
    <location>
        <begin position="291"/>
        <end position="308"/>
    </location>
</feature>
<evidence type="ECO:0000256" key="3">
    <source>
        <dbReference type="ARBA" id="ARBA00022989"/>
    </source>
</evidence>
<keyword evidence="3 5" id="KW-1133">Transmembrane helix</keyword>
<accession>A0A1N7P1V2</accession>
<evidence type="ECO:0000313" key="7">
    <source>
        <dbReference type="Proteomes" id="UP000186684"/>
    </source>
</evidence>
<dbReference type="GO" id="GO:0046583">
    <property type="term" value="F:monoatomic cation efflux transmembrane transporter activity"/>
    <property type="evidence" value="ECO:0007669"/>
    <property type="project" value="TreeGrafter"/>
</dbReference>
<feature type="transmembrane region" description="Helical" evidence="5">
    <location>
        <begin position="114"/>
        <end position="134"/>
    </location>
</feature>
<dbReference type="Proteomes" id="UP000186684">
    <property type="component" value="Unassembled WGS sequence"/>
</dbReference>
<feature type="transmembrane region" description="Helical" evidence="5">
    <location>
        <begin position="206"/>
        <end position="224"/>
    </location>
</feature>
<evidence type="ECO:0000256" key="4">
    <source>
        <dbReference type="ARBA" id="ARBA00023136"/>
    </source>
</evidence>
<feature type="transmembrane region" description="Helical" evidence="5">
    <location>
        <begin position="16"/>
        <end position="39"/>
    </location>
</feature>
<dbReference type="InterPro" id="IPR038665">
    <property type="entry name" value="Voltage-dep_anion_channel_sf"/>
</dbReference>
<evidence type="ECO:0000256" key="2">
    <source>
        <dbReference type="ARBA" id="ARBA00022692"/>
    </source>
</evidence>
<evidence type="ECO:0000256" key="1">
    <source>
        <dbReference type="ARBA" id="ARBA00004141"/>
    </source>
</evidence>
<feature type="transmembrane region" description="Helical" evidence="5">
    <location>
        <begin position="172"/>
        <end position="194"/>
    </location>
</feature>
<reference evidence="7" key="1">
    <citation type="submission" date="2017-01" db="EMBL/GenBank/DDBJ databases">
        <authorList>
            <person name="Varghese N."/>
            <person name="Submissions S."/>
        </authorList>
    </citation>
    <scope>NUCLEOTIDE SEQUENCE [LARGE SCALE GENOMIC DNA]</scope>
    <source>
        <strain evidence="7">DSM 29430</strain>
    </source>
</reference>
<feature type="transmembrane region" description="Helical" evidence="5">
    <location>
        <begin position="230"/>
        <end position="248"/>
    </location>
</feature>
<dbReference type="Gene3D" id="1.50.10.150">
    <property type="entry name" value="Voltage-dependent anion channel"/>
    <property type="match status" value="1"/>
</dbReference>
<gene>
    <name evidence="6" type="ORF">SAMN05421759_1126</name>
</gene>
<dbReference type="EMBL" id="FTOQ01000012">
    <property type="protein sequence ID" value="SIT04534.1"/>
    <property type="molecule type" value="Genomic_DNA"/>
</dbReference>
<sequence>MSVDTPVPDPAAMPRLAYLPVALFGMTMGLLGLGLAVYAAGFATLSFWIGGVGSLVLAVLLGAYALKALRYPGHVAREWGDPVRLAFFPAASLSVILIALLICRDAPALARPLWIVGAGVQAVMTVIVFSAWISHRAFGPGQLSPAWFIPAVGNAVVPAAGVPLGYVELSWYFFAVGVLFWIVLLTLVFNRLIFHDPMPGRMRPTLVILIAPPAVACLAWLQLNGGVLDAPARIFINLGYFFAALVAVRLPSLLKLPFALSFWALSFPLAALTSASFQFGALADSALHRGIGWVLLALLCVVIGALSLRTLKAALAGQICVPD</sequence>
<dbReference type="AlphaFoldDB" id="A0A1N7P1V2"/>
<evidence type="ECO:0000313" key="6">
    <source>
        <dbReference type="EMBL" id="SIT04534.1"/>
    </source>
</evidence>
<keyword evidence="2 5" id="KW-0812">Transmembrane</keyword>
<feature type="transmembrane region" description="Helical" evidence="5">
    <location>
        <begin position="260"/>
        <end position="279"/>
    </location>
</feature>
<keyword evidence="7" id="KW-1185">Reference proteome</keyword>
<dbReference type="PANTHER" id="PTHR37955:SF1">
    <property type="entry name" value="DEP DOMAIN-CONTAINING PROTEIN"/>
    <property type="match status" value="1"/>
</dbReference>
<dbReference type="Pfam" id="PF03595">
    <property type="entry name" value="SLAC1"/>
    <property type="match status" value="1"/>
</dbReference>
<dbReference type="PANTHER" id="PTHR37955">
    <property type="entry name" value="TELLURITE RESISTANCE PROTEIN TEHA"/>
    <property type="match status" value="1"/>
</dbReference>
<comment type="subcellular location">
    <subcellularLocation>
        <location evidence="1">Membrane</location>
        <topology evidence="1">Multi-pass membrane protein</topology>
    </subcellularLocation>
</comment>
<feature type="transmembrane region" description="Helical" evidence="5">
    <location>
        <begin position="45"/>
        <end position="64"/>
    </location>
</feature>
<name>A0A1N7P1V2_9RHOB</name>
<dbReference type="STRING" id="633194.SAMN05421759_1126"/>
<dbReference type="CDD" id="cd09323">
    <property type="entry name" value="TDT_SLAC1_like"/>
    <property type="match status" value="1"/>
</dbReference>
<organism evidence="6 7">
    <name type="scientific">Roseivivax lentus</name>
    <dbReference type="NCBI Taxonomy" id="633194"/>
    <lineage>
        <taxon>Bacteria</taxon>
        <taxon>Pseudomonadati</taxon>
        <taxon>Pseudomonadota</taxon>
        <taxon>Alphaproteobacteria</taxon>
        <taxon>Rhodobacterales</taxon>
        <taxon>Roseobacteraceae</taxon>
        <taxon>Roseivivax</taxon>
    </lineage>
</organism>
<proteinExistence type="predicted"/>